<accession>W6T7V7</accession>
<dbReference type="SUPFAM" id="SSF46689">
    <property type="entry name" value="Homeodomain-like"/>
    <property type="match status" value="1"/>
</dbReference>
<dbReference type="eggNOG" id="COG1309">
    <property type="taxonomic scope" value="Bacteria"/>
</dbReference>
<dbReference type="PANTHER" id="PTHR43479:SF11">
    <property type="entry name" value="ACREF_ENVCD OPERON REPRESSOR-RELATED"/>
    <property type="match status" value="1"/>
</dbReference>
<reference evidence="4 5" key="1">
    <citation type="journal article" date="2014" name="Genome Announc.">
        <title>Genome Sequence of Lactobacillus fabifermentans Strain T30PCM01, Isolated from Fermenting Grape Marc.</title>
        <authorList>
            <person name="Treu L."/>
            <person name="Vendramin V."/>
            <person name="Bovo B."/>
            <person name="Giacomini A."/>
            <person name="Corich V."/>
            <person name="Campanaro S."/>
        </authorList>
    </citation>
    <scope>NUCLEOTIDE SEQUENCE [LARGE SCALE GENOMIC DNA]</scope>
    <source>
        <strain evidence="4 5">T30PCM01</strain>
    </source>
</reference>
<sequence length="190" mass="22235">MKREEKKKLNQQKLIDAAYQLVLTKGVSKTSVRDVSDLAGISYVTMYKYFQNKDELIVEVAMRIFEPYFQDAMQIADDPRLDFMERMHEFTRKATVIRNKFPEGEFDEMFNVIQKSPRFMAAMDTWNRQFWAIMIHNGRKAGFITTSVSDEAIRCNADMLTRYVNMPGQSLSETTFHELEQLFINGLQGE</sequence>
<proteinExistence type="predicted"/>
<protein>
    <recommendedName>
        <fullName evidence="3">HTH tetR-type domain-containing protein</fullName>
    </recommendedName>
</protein>
<dbReference type="OrthoDB" id="113732at2"/>
<evidence type="ECO:0000259" key="3">
    <source>
        <dbReference type="PROSITE" id="PS50977"/>
    </source>
</evidence>
<evidence type="ECO:0000313" key="4">
    <source>
        <dbReference type="EMBL" id="ETY74279.1"/>
    </source>
</evidence>
<organism evidence="4 5">
    <name type="scientific">Lactiplantibacillus fabifermentans T30PCM01</name>
    <dbReference type="NCBI Taxonomy" id="1400520"/>
    <lineage>
        <taxon>Bacteria</taxon>
        <taxon>Bacillati</taxon>
        <taxon>Bacillota</taxon>
        <taxon>Bacilli</taxon>
        <taxon>Lactobacillales</taxon>
        <taxon>Lactobacillaceae</taxon>
        <taxon>Lactiplantibacillus</taxon>
    </lineage>
</organism>
<keyword evidence="1 2" id="KW-0238">DNA-binding</keyword>
<feature type="DNA-binding region" description="H-T-H motif" evidence="2">
    <location>
        <begin position="31"/>
        <end position="50"/>
    </location>
</feature>
<gene>
    <name evidence="4" type="ORF">LFAB_08340</name>
</gene>
<dbReference type="GO" id="GO:0003677">
    <property type="term" value="F:DNA binding"/>
    <property type="evidence" value="ECO:0007669"/>
    <property type="project" value="UniProtKB-UniRule"/>
</dbReference>
<dbReference type="RefSeq" id="WP_033613956.1">
    <property type="nucleotide sequence ID" value="NZ_KK036488.1"/>
</dbReference>
<dbReference type="Gene3D" id="1.10.357.10">
    <property type="entry name" value="Tetracycline Repressor, domain 2"/>
    <property type="match status" value="1"/>
</dbReference>
<dbReference type="AlphaFoldDB" id="W6T7V7"/>
<dbReference type="InterPro" id="IPR001647">
    <property type="entry name" value="HTH_TetR"/>
</dbReference>
<dbReference type="Proteomes" id="UP000019247">
    <property type="component" value="Unassembled WGS sequence"/>
</dbReference>
<dbReference type="PRINTS" id="PR00455">
    <property type="entry name" value="HTHTETR"/>
</dbReference>
<dbReference type="InterPro" id="IPR050624">
    <property type="entry name" value="HTH-type_Tx_Regulator"/>
</dbReference>
<evidence type="ECO:0000313" key="5">
    <source>
        <dbReference type="Proteomes" id="UP000019247"/>
    </source>
</evidence>
<dbReference type="PANTHER" id="PTHR43479">
    <property type="entry name" value="ACREF/ENVCD OPERON REPRESSOR-RELATED"/>
    <property type="match status" value="1"/>
</dbReference>
<comment type="caution">
    <text evidence="4">The sequence shown here is derived from an EMBL/GenBank/DDBJ whole genome shotgun (WGS) entry which is preliminary data.</text>
</comment>
<dbReference type="STRING" id="1400520.LFAB_08340"/>
<dbReference type="HOGENOM" id="CLU_069356_30_2_9"/>
<evidence type="ECO:0000256" key="1">
    <source>
        <dbReference type="ARBA" id="ARBA00023125"/>
    </source>
</evidence>
<dbReference type="EMBL" id="AWWK01000035">
    <property type="protein sequence ID" value="ETY74279.1"/>
    <property type="molecule type" value="Genomic_DNA"/>
</dbReference>
<name>W6T7V7_9LACO</name>
<feature type="domain" description="HTH tetR-type" evidence="3">
    <location>
        <begin position="8"/>
        <end position="68"/>
    </location>
</feature>
<dbReference type="Pfam" id="PF00440">
    <property type="entry name" value="TetR_N"/>
    <property type="match status" value="1"/>
</dbReference>
<dbReference type="PROSITE" id="PS50977">
    <property type="entry name" value="HTH_TETR_2"/>
    <property type="match status" value="1"/>
</dbReference>
<dbReference type="InterPro" id="IPR009057">
    <property type="entry name" value="Homeodomain-like_sf"/>
</dbReference>
<evidence type="ECO:0000256" key="2">
    <source>
        <dbReference type="PROSITE-ProRule" id="PRU00335"/>
    </source>
</evidence>